<proteinExistence type="predicted"/>
<dbReference type="InterPro" id="IPR018580">
    <property type="entry name" value="Uncharacterised_YfhO"/>
</dbReference>
<keyword evidence="2" id="KW-0812">Transmembrane</keyword>
<dbReference type="KEGG" id="pbap:Pla133_08310"/>
<evidence type="ECO:0000256" key="2">
    <source>
        <dbReference type="SAM" id="Phobius"/>
    </source>
</evidence>
<name>A0A518BFL6_9BACT</name>
<dbReference type="AlphaFoldDB" id="A0A518BFL6"/>
<evidence type="ECO:0000313" key="3">
    <source>
        <dbReference type="EMBL" id="QDU65765.1"/>
    </source>
</evidence>
<feature type="transmembrane region" description="Helical" evidence="2">
    <location>
        <begin position="378"/>
        <end position="396"/>
    </location>
</feature>
<feature type="transmembrane region" description="Helical" evidence="2">
    <location>
        <begin position="147"/>
        <end position="167"/>
    </location>
</feature>
<keyword evidence="2" id="KW-1133">Transmembrane helix</keyword>
<evidence type="ECO:0000313" key="4">
    <source>
        <dbReference type="Proteomes" id="UP000316921"/>
    </source>
</evidence>
<gene>
    <name evidence="3" type="ORF">Pla133_08310</name>
</gene>
<dbReference type="Pfam" id="PF09586">
    <property type="entry name" value="YfhO"/>
    <property type="match status" value="1"/>
</dbReference>
<feature type="transmembrane region" description="Helical" evidence="2">
    <location>
        <begin position="720"/>
        <end position="741"/>
    </location>
</feature>
<dbReference type="EMBL" id="CP036287">
    <property type="protein sequence ID" value="QDU65765.1"/>
    <property type="molecule type" value="Genomic_DNA"/>
</dbReference>
<accession>A0A518BFL6</accession>
<keyword evidence="4" id="KW-1185">Reference proteome</keyword>
<sequence length="749" mass="79784" precursor="true">MVSSPEQPVTARADPNAPLTNGAGAAARAAERRSTVLAVLGLLAVLSLLLRETLFGGLILTQADALLEFEPWIQAAPEGHRPGNPLLLDQSLVIQPWLHFAHEELAAGRLPLWNPYDYGGQPVHAAYTGAFLWPLNWLHLASGSWHAFAWIAFAKLGLAGIGMLVFLRRGGLRASAAAAGAFGYALCGFNVVWLGHPHTNVAALFPWALIALGALAEQPTARRAVWVAVVAAGMLVGGHIQTATHTALVLAAYVVFRATTASPERPRMGARALALAGAGALVGAMVAAPALLPFAEYLGHSRAATLFEEAEATDAVALADVAPLLVAPNLHGNPAHGDYTGPKGLNLNYSELVGPFVGRLLLILAVAGAVLRWRDGRVRFLAGLSLFALLVAWQAPPLYDLLREVPRLRSTKLMRFGLFAAFGLSALGAVGLDACLSRLRRHVLRRSLGLVACVVVAAELLLFARGYNPATPRELVVPDSATVDFLHGAGADQRPERVLGTRGTYLFPNANLFHRLALPTGYDSIEDERMAQLVGLLTSDERARLFVKEIGYFDRSIPLLDLLGVRWALSAEPLPPPFEAVHTSPTGLVTWERPMALGRAFVAKGARRVDDDAERLALLGAEDFDPRVALFEGPPPAGAQAYEGTAPPGEARLVGHAPGLATVAVDVDAVALLVFTETFDQGWHAEVDGRPVPVQRLDHALCGIWLQPGDRTVEMRYAPASFRAGLVLAAVGLLVLALCTFGRSARRSP</sequence>
<dbReference type="PANTHER" id="PTHR38454:SF1">
    <property type="entry name" value="INTEGRAL MEMBRANE PROTEIN"/>
    <property type="match status" value="1"/>
</dbReference>
<feature type="transmembrane region" description="Helical" evidence="2">
    <location>
        <begin position="416"/>
        <end position="436"/>
    </location>
</feature>
<feature type="transmembrane region" description="Helical" evidence="2">
    <location>
        <begin position="272"/>
        <end position="292"/>
    </location>
</feature>
<protein>
    <submittedName>
        <fullName evidence="3">Bacterial membrane protein YfhO</fullName>
    </submittedName>
</protein>
<feature type="transmembrane region" description="Helical" evidence="2">
    <location>
        <begin position="174"/>
        <end position="193"/>
    </location>
</feature>
<dbReference type="RefSeq" id="WP_145062678.1">
    <property type="nucleotide sequence ID" value="NZ_CP036287.1"/>
</dbReference>
<evidence type="ECO:0000256" key="1">
    <source>
        <dbReference type="SAM" id="MobiDB-lite"/>
    </source>
</evidence>
<feature type="transmembrane region" description="Helical" evidence="2">
    <location>
        <begin position="36"/>
        <end position="60"/>
    </location>
</feature>
<feature type="region of interest" description="Disordered" evidence="1">
    <location>
        <begin position="1"/>
        <end position="24"/>
    </location>
</feature>
<organism evidence="3 4">
    <name type="scientific">Engelhardtia mirabilis</name>
    <dbReference type="NCBI Taxonomy" id="2528011"/>
    <lineage>
        <taxon>Bacteria</taxon>
        <taxon>Pseudomonadati</taxon>
        <taxon>Planctomycetota</taxon>
        <taxon>Planctomycetia</taxon>
        <taxon>Planctomycetia incertae sedis</taxon>
        <taxon>Engelhardtia</taxon>
    </lineage>
</organism>
<dbReference type="PANTHER" id="PTHR38454">
    <property type="entry name" value="INTEGRAL MEMBRANE PROTEIN-RELATED"/>
    <property type="match status" value="1"/>
</dbReference>
<feature type="transmembrane region" description="Helical" evidence="2">
    <location>
        <begin position="352"/>
        <end position="371"/>
    </location>
</feature>
<keyword evidence="2" id="KW-0472">Membrane</keyword>
<feature type="transmembrane region" description="Helical" evidence="2">
    <location>
        <begin position="448"/>
        <end position="467"/>
    </location>
</feature>
<reference evidence="3 4" key="1">
    <citation type="submission" date="2019-02" db="EMBL/GenBank/DDBJ databases">
        <title>Deep-cultivation of Planctomycetes and their phenomic and genomic characterization uncovers novel biology.</title>
        <authorList>
            <person name="Wiegand S."/>
            <person name="Jogler M."/>
            <person name="Boedeker C."/>
            <person name="Pinto D."/>
            <person name="Vollmers J."/>
            <person name="Rivas-Marin E."/>
            <person name="Kohn T."/>
            <person name="Peeters S.H."/>
            <person name="Heuer A."/>
            <person name="Rast P."/>
            <person name="Oberbeckmann S."/>
            <person name="Bunk B."/>
            <person name="Jeske O."/>
            <person name="Meyerdierks A."/>
            <person name="Storesund J.E."/>
            <person name="Kallscheuer N."/>
            <person name="Luecker S."/>
            <person name="Lage O.M."/>
            <person name="Pohl T."/>
            <person name="Merkel B.J."/>
            <person name="Hornburger P."/>
            <person name="Mueller R.-W."/>
            <person name="Bruemmer F."/>
            <person name="Labrenz M."/>
            <person name="Spormann A.M."/>
            <person name="Op den Camp H."/>
            <person name="Overmann J."/>
            <person name="Amann R."/>
            <person name="Jetten M.S.M."/>
            <person name="Mascher T."/>
            <person name="Medema M.H."/>
            <person name="Devos D.P."/>
            <person name="Kaster A.-K."/>
            <person name="Ovreas L."/>
            <person name="Rohde M."/>
            <person name="Galperin M.Y."/>
            <person name="Jogler C."/>
        </authorList>
    </citation>
    <scope>NUCLEOTIDE SEQUENCE [LARGE SCALE GENOMIC DNA]</scope>
    <source>
        <strain evidence="3 4">Pla133</strain>
    </source>
</reference>
<dbReference type="Proteomes" id="UP000316921">
    <property type="component" value="Chromosome"/>
</dbReference>